<evidence type="ECO:0000256" key="1">
    <source>
        <dbReference type="SAM" id="MobiDB-lite"/>
    </source>
</evidence>
<keyword evidence="3" id="KW-1185">Reference proteome</keyword>
<reference evidence="2 3" key="1">
    <citation type="submission" date="2015-06" db="EMBL/GenBank/DDBJ databases">
        <title>Draft genome sequence of the purine-degrading Clostridium cylindrosporum HC-1 (DSM 605).</title>
        <authorList>
            <person name="Poehlein A."/>
            <person name="Schiel-Bengelsdorf B."/>
            <person name="Bengelsdorf F."/>
            <person name="Daniel R."/>
            <person name="Duerre P."/>
        </authorList>
    </citation>
    <scope>NUCLEOTIDE SEQUENCE [LARGE SCALE GENOMIC DNA]</scope>
    <source>
        <strain evidence="2 3">DSM 605</strain>
    </source>
</reference>
<dbReference type="STRING" id="1121307.CLCY_17c00030"/>
<sequence>MDSNGKLNIKNAVNKLNLVKLNLVKRITESAIGLEGKAMDQYDKAMDIHDKHFKGAKAVRESKIQELAELKQRRGKALDTLEDIKDLSERHKKEKEIYDYYKLQINIIEDELKDCDKEKMRGSGEIRDKALDGLKKATIVVVAAAAGVYGAKKFIEHSEDESELGYIGEPDDNTEESDDEIYNPYDEADDEI</sequence>
<dbReference type="AlphaFoldDB" id="A0A0J8DDJ9"/>
<evidence type="ECO:0000313" key="2">
    <source>
        <dbReference type="EMBL" id="KMT22309.1"/>
    </source>
</evidence>
<gene>
    <name evidence="2" type="ORF">CLCY_17c00030</name>
</gene>
<comment type="caution">
    <text evidence="2">The sequence shown here is derived from an EMBL/GenBank/DDBJ whole genome shotgun (WGS) entry which is preliminary data.</text>
</comment>
<dbReference type="PATRIC" id="fig|1121307.3.peg.329"/>
<dbReference type="Proteomes" id="UP000036756">
    <property type="component" value="Unassembled WGS sequence"/>
</dbReference>
<evidence type="ECO:0000313" key="3">
    <source>
        <dbReference type="Proteomes" id="UP000036756"/>
    </source>
</evidence>
<protein>
    <submittedName>
        <fullName evidence="2">Uncharacterized protein</fullName>
    </submittedName>
</protein>
<feature type="region of interest" description="Disordered" evidence="1">
    <location>
        <begin position="158"/>
        <end position="192"/>
    </location>
</feature>
<dbReference type="RefSeq" id="WP_048570126.1">
    <property type="nucleotide sequence ID" value="NZ_LFVU01000023.1"/>
</dbReference>
<accession>A0A0J8DDJ9</accession>
<organism evidence="2 3">
    <name type="scientific">Clostridium cylindrosporum DSM 605</name>
    <dbReference type="NCBI Taxonomy" id="1121307"/>
    <lineage>
        <taxon>Bacteria</taxon>
        <taxon>Bacillati</taxon>
        <taxon>Bacillota</taxon>
        <taxon>Clostridia</taxon>
        <taxon>Eubacteriales</taxon>
        <taxon>Clostridiaceae</taxon>
        <taxon>Clostridium</taxon>
    </lineage>
</organism>
<proteinExistence type="predicted"/>
<name>A0A0J8DDJ9_CLOCY</name>
<dbReference type="EMBL" id="LFVU01000023">
    <property type="protein sequence ID" value="KMT22309.1"/>
    <property type="molecule type" value="Genomic_DNA"/>
</dbReference>